<reference evidence="2" key="2">
    <citation type="submission" date="2015-01" db="EMBL/GenBank/DDBJ databases">
        <title>Evolutionary Origins and Diversification of the Mycorrhizal Mutualists.</title>
        <authorList>
            <consortium name="DOE Joint Genome Institute"/>
            <consortium name="Mycorrhizal Genomics Consortium"/>
            <person name="Kohler A."/>
            <person name="Kuo A."/>
            <person name="Nagy L.G."/>
            <person name="Floudas D."/>
            <person name="Copeland A."/>
            <person name="Barry K.W."/>
            <person name="Cichocki N."/>
            <person name="Veneault-Fourrey C."/>
            <person name="LaButti K."/>
            <person name="Lindquist E.A."/>
            <person name="Lipzen A."/>
            <person name="Lundell T."/>
            <person name="Morin E."/>
            <person name="Murat C."/>
            <person name="Riley R."/>
            <person name="Ohm R."/>
            <person name="Sun H."/>
            <person name="Tunlid A."/>
            <person name="Henrissat B."/>
            <person name="Grigoriev I.V."/>
            <person name="Hibbett D.S."/>
            <person name="Martin F."/>
        </authorList>
    </citation>
    <scope>NUCLEOTIDE SEQUENCE [LARGE SCALE GENOMIC DNA]</scope>
    <source>
        <strain evidence="2">441</strain>
    </source>
</reference>
<dbReference type="Proteomes" id="UP000054018">
    <property type="component" value="Unassembled WGS sequence"/>
</dbReference>
<sequence>QSFLHIFNKDDQDFLEMGFNAMFDIQMTKELKVSGLIGHVISAAKNRLVLERPKLVSAKP</sequence>
<dbReference type="Gene3D" id="2.60.40.1670">
    <property type="entry name" value="beta-sandwich domain of Sec23/24"/>
    <property type="match status" value="1"/>
</dbReference>
<keyword evidence="2" id="KW-1185">Reference proteome</keyword>
<reference evidence="1 2" key="1">
    <citation type="submission" date="2014-04" db="EMBL/GenBank/DDBJ databases">
        <authorList>
            <consortium name="DOE Joint Genome Institute"/>
            <person name="Kuo A."/>
            <person name="Kohler A."/>
            <person name="Costa M.D."/>
            <person name="Nagy L.G."/>
            <person name="Floudas D."/>
            <person name="Copeland A."/>
            <person name="Barry K.W."/>
            <person name="Cichocki N."/>
            <person name="Veneault-Fourrey C."/>
            <person name="LaButti K."/>
            <person name="Lindquist E.A."/>
            <person name="Lipzen A."/>
            <person name="Lundell T."/>
            <person name="Morin E."/>
            <person name="Murat C."/>
            <person name="Sun H."/>
            <person name="Tunlid A."/>
            <person name="Henrissat B."/>
            <person name="Grigoriev I.V."/>
            <person name="Hibbett D.S."/>
            <person name="Martin F."/>
            <person name="Nordberg H.P."/>
            <person name="Cantor M.N."/>
            <person name="Hua S.X."/>
        </authorList>
    </citation>
    <scope>NUCLEOTIDE SEQUENCE [LARGE SCALE GENOMIC DNA]</scope>
    <source>
        <strain evidence="1 2">441</strain>
    </source>
</reference>
<dbReference type="Gene3D" id="3.40.50.410">
    <property type="entry name" value="von Willebrand factor, type A domain"/>
    <property type="match status" value="1"/>
</dbReference>
<dbReference type="EMBL" id="KN833696">
    <property type="protein sequence ID" value="KIK27361.1"/>
    <property type="molecule type" value="Genomic_DNA"/>
</dbReference>
<organism evidence="1 2">
    <name type="scientific">Pisolithus microcarpus 441</name>
    <dbReference type="NCBI Taxonomy" id="765257"/>
    <lineage>
        <taxon>Eukaryota</taxon>
        <taxon>Fungi</taxon>
        <taxon>Dikarya</taxon>
        <taxon>Basidiomycota</taxon>
        <taxon>Agaricomycotina</taxon>
        <taxon>Agaricomycetes</taxon>
        <taxon>Agaricomycetidae</taxon>
        <taxon>Boletales</taxon>
        <taxon>Sclerodermatineae</taxon>
        <taxon>Pisolithaceae</taxon>
        <taxon>Pisolithus</taxon>
    </lineage>
</organism>
<evidence type="ECO:0000313" key="2">
    <source>
        <dbReference type="Proteomes" id="UP000054018"/>
    </source>
</evidence>
<evidence type="ECO:0000313" key="1">
    <source>
        <dbReference type="EMBL" id="KIK27361.1"/>
    </source>
</evidence>
<evidence type="ECO:0008006" key="3">
    <source>
        <dbReference type="Google" id="ProtNLM"/>
    </source>
</evidence>
<dbReference type="AlphaFoldDB" id="A0A0C9ZDF8"/>
<feature type="non-terminal residue" evidence="1">
    <location>
        <position position="1"/>
    </location>
</feature>
<name>A0A0C9ZDF8_9AGAM</name>
<protein>
    <recommendedName>
        <fullName evidence="3">Protein transport protein SEC23</fullName>
    </recommendedName>
</protein>
<dbReference type="InterPro" id="IPR036465">
    <property type="entry name" value="vWFA_dom_sf"/>
</dbReference>
<gene>
    <name evidence="1" type="ORF">PISMIDRAFT_631345</name>
</gene>
<dbReference type="STRING" id="765257.A0A0C9ZDF8"/>
<feature type="non-terminal residue" evidence="1">
    <location>
        <position position="60"/>
    </location>
</feature>
<accession>A0A0C9ZDF8</accession>
<dbReference type="HOGENOM" id="CLU_202736_0_0_1"/>
<proteinExistence type="predicted"/>